<keyword evidence="4" id="KW-0472">Membrane</keyword>
<dbReference type="OrthoDB" id="1681166at2759"/>
<keyword evidence="4" id="KW-0812">Transmembrane</keyword>
<sequence>MTALHETIRDILFRFYALIALAGVALLVWLGTQCYKIQKLEEEDQHQLDLVKEELLKANEEHSALINEEESYRSTVCPICHHTMIQATHAKPKEKNIAPLPKDDDDKAGETSPLMANDSKKKKKTPTSNRSLLSLRCGHEFHASCITVLMASERRNCDPCRCPVCLQAL</sequence>
<gene>
    <name evidence="6" type="ORF">SEMRO_532_G161410.1</name>
</gene>
<keyword evidence="4" id="KW-1133">Transmembrane helix</keyword>
<feature type="region of interest" description="Disordered" evidence="3">
    <location>
        <begin position="91"/>
        <end position="129"/>
    </location>
</feature>
<evidence type="ECO:0000256" key="3">
    <source>
        <dbReference type="SAM" id="MobiDB-lite"/>
    </source>
</evidence>
<keyword evidence="2" id="KW-0175">Coiled coil</keyword>
<proteinExistence type="predicted"/>
<dbReference type="Gene3D" id="3.30.40.10">
    <property type="entry name" value="Zinc/RING finger domain, C3HC4 (zinc finger)"/>
    <property type="match status" value="1"/>
</dbReference>
<dbReference type="Proteomes" id="UP001153069">
    <property type="component" value="Unassembled WGS sequence"/>
</dbReference>
<dbReference type="InterPro" id="IPR013083">
    <property type="entry name" value="Znf_RING/FYVE/PHD"/>
</dbReference>
<keyword evidence="7" id="KW-1185">Reference proteome</keyword>
<feature type="coiled-coil region" evidence="2">
    <location>
        <begin position="41"/>
        <end position="68"/>
    </location>
</feature>
<evidence type="ECO:0000313" key="6">
    <source>
        <dbReference type="EMBL" id="CAB9512356.1"/>
    </source>
</evidence>
<protein>
    <recommendedName>
        <fullName evidence="5">RING-type domain-containing protein</fullName>
    </recommendedName>
</protein>
<dbReference type="GO" id="GO:0008270">
    <property type="term" value="F:zinc ion binding"/>
    <property type="evidence" value="ECO:0007669"/>
    <property type="project" value="UniProtKB-KW"/>
</dbReference>
<evidence type="ECO:0000256" key="4">
    <source>
        <dbReference type="SAM" id="Phobius"/>
    </source>
</evidence>
<evidence type="ECO:0000256" key="2">
    <source>
        <dbReference type="SAM" id="Coils"/>
    </source>
</evidence>
<dbReference type="InterPro" id="IPR001841">
    <property type="entry name" value="Znf_RING"/>
</dbReference>
<reference evidence="6" key="1">
    <citation type="submission" date="2020-06" db="EMBL/GenBank/DDBJ databases">
        <authorList>
            <consortium name="Plant Systems Biology data submission"/>
        </authorList>
    </citation>
    <scope>NUCLEOTIDE SEQUENCE</scope>
    <source>
        <strain evidence="6">D6</strain>
    </source>
</reference>
<dbReference type="EMBL" id="CAICTM010000531">
    <property type="protein sequence ID" value="CAB9512356.1"/>
    <property type="molecule type" value="Genomic_DNA"/>
</dbReference>
<comment type="caution">
    <text evidence="6">The sequence shown here is derived from an EMBL/GenBank/DDBJ whole genome shotgun (WGS) entry which is preliminary data.</text>
</comment>
<dbReference type="SUPFAM" id="SSF57850">
    <property type="entry name" value="RING/U-box"/>
    <property type="match status" value="1"/>
</dbReference>
<evidence type="ECO:0000313" key="7">
    <source>
        <dbReference type="Proteomes" id="UP001153069"/>
    </source>
</evidence>
<evidence type="ECO:0000259" key="5">
    <source>
        <dbReference type="PROSITE" id="PS50089"/>
    </source>
</evidence>
<dbReference type="PROSITE" id="PS50089">
    <property type="entry name" value="ZF_RING_2"/>
    <property type="match status" value="1"/>
</dbReference>
<feature type="domain" description="RING-type" evidence="5">
    <location>
        <begin position="77"/>
        <end position="165"/>
    </location>
</feature>
<accession>A0A9N8E4E4</accession>
<dbReference type="AlphaFoldDB" id="A0A9N8E4E4"/>
<keyword evidence="1" id="KW-0479">Metal-binding</keyword>
<keyword evidence="1" id="KW-0863">Zinc-finger</keyword>
<feature type="compositionally biased region" description="Basic and acidic residues" evidence="3">
    <location>
        <begin position="91"/>
        <end position="109"/>
    </location>
</feature>
<dbReference type="SMART" id="SM00184">
    <property type="entry name" value="RING"/>
    <property type="match status" value="1"/>
</dbReference>
<feature type="transmembrane region" description="Helical" evidence="4">
    <location>
        <begin position="12"/>
        <end position="31"/>
    </location>
</feature>
<name>A0A9N8E4E4_9STRA</name>
<organism evidence="6 7">
    <name type="scientific">Seminavis robusta</name>
    <dbReference type="NCBI Taxonomy" id="568900"/>
    <lineage>
        <taxon>Eukaryota</taxon>
        <taxon>Sar</taxon>
        <taxon>Stramenopiles</taxon>
        <taxon>Ochrophyta</taxon>
        <taxon>Bacillariophyta</taxon>
        <taxon>Bacillariophyceae</taxon>
        <taxon>Bacillariophycidae</taxon>
        <taxon>Naviculales</taxon>
        <taxon>Naviculaceae</taxon>
        <taxon>Seminavis</taxon>
    </lineage>
</organism>
<keyword evidence="1" id="KW-0862">Zinc</keyword>
<evidence type="ECO:0000256" key="1">
    <source>
        <dbReference type="PROSITE-ProRule" id="PRU00175"/>
    </source>
</evidence>